<name>A0A382QGQ0_9ZZZZ</name>
<evidence type="ECO:0000256" key="4">
    <source>
        <dbReference type="ARBA" id="ARBA00022519"/>
    </source>
</evidence>
<dbReference type="AlphaFoldDB" id="A0A382QGQ0"/>
<keyword evidence="7" id="KW-1133">Transmembrane helix</keyword>
<feature type="transmembrane region" description="Helical" evidence="7">
    <location>
        <begin position="175"/>
        <end position="200"/>
    </location>
</feature>
<dbReference type="InterPro" id="IPR003567">
    <property type="entry name" value="Cyt_c_biogenesis"/>
</dbReference>
<dbReference type="EMBL" id="UINC01113913">
    <property type="protein sequence ID" value="SVC83852.1"/>
    <property type="molecule type" value="Genomic_DNA"/>
</dbReference>
<comment type="function">
    <text evidence="6">Required for the biogenesis of c-type cytochromes. Possible subunit of a heme lyase.</text>
</comment>
<comment type="subcellular location">
    <subcellularLocation>
        <location evidence="1">Cell inner membrane</location>
        <topology evidence="1">Multi-pass membrane protein</topology>
    </subcellularLocation>
</comment>
<gene>
    <name evidence="9" type="ORF">METZ01_LOCUS336706</name>
</gene>
<evidence type="ECO:0000256" key="3">
    <source>
        <dbReference type="ARBA" id="ARBA00022475"/>
    </source>
</evidence>
<evidence type="ECO:0000256" key="7">
    <source>
        <dbReference type="SAM" id="Phobius"/>
    </source>
</evidence>
<dbReference type="Pfam" id="PF01578">
    <property type="entry name" value="Cytochrom_C_asm"/>
    <property type="match status" value="1"/>
</dbReference>
<keyword evidence="7" id="KW-0472">Membrane</keyword>
<protein>
    <recommendedName>
        <fullName evidence="8">Cytochrome c assembly protein domain-containing protein</fullName>
    </recommendedName>
</protein>
<comment type="similarity">
    <text evidence="2">Belongs to the CcmF/CycK/Ccl1/NrfE/CcsA family.</text>
</comment>
<keyword evidence="3" id="KW-1003">Cell membrane</keyword>
<feature type="non-terminal residue" evidence="9">
    <location>
        <position position="236"/>
    </location>
</feature>
<dbReference type="PANTHER" id="PTHR43653:SF1">
    <property type="entry name" value="CYTOCHROME C-TYPE BIOGENESIS PROTEIN CCMF"/>
    <property type="match status" value="1"/>
</dbReference>
<keyword evidence="5" id="KW-0201">Cytochrome c-type biogenesis</keyword>
<evidence type="ECO:0000256" key="5">
    <source>
        <dbReference type="ARBA" id="ARBA00022748"/>
    </source>
</evidence>
<dbReference type="GO" id="GO:0005886">
    <property type="term" value="C:plasma membrane"/>
    <property type="evidence" value="ECO:0007669"/>
    <property type="project" value="UniProtKB-SubCell"/>
</dbReference>
<feature type="domain" description="Cytochrome c assembly protein" evidence="8">
    <location>
        <begin position="89"/>
        <end position="236"/>
    </location>
</feature>
<feature type="transmembrane region" description="Helical" evidence="7">
    <location>
        <begin position="70"/>
        <end position="90"/>
    </location>
</feature>
<reference evidence="9" key="1">
    <citation type="submission" date="2018-05" db="EMBL/GenBank/DDBJ databases">
        <authorList>
            <person name="Lanie J.A."/>
            <person name="Ng W.-L."/>
            <person name="Kazmierczak K.M."/>
            <person name="Andrzejewski T.M."/>
            <person name="Davidsen T.M."/>
            <person name="Wayne K.J."/>
            <person name="Tettelin H."/>
            <person name="Glass J.I."/>
            <person name="Rusch D."/>
            <person name="Podicherti R."/>
            <person name="Tsui H.-C.T."/>
            <person name="Winkler M.E."/>
        </authorList>
    </citation>
    <scope>NUCLEOTIDE SEQUENCE</scope>
</reference>
<feature type="transmembrane region" description="Helical" evidence="7">
    <location>
        <begin position="96"/>
        <end position="112"/>
    </location>
</feature>
<organism evidence="9">
    <name type="scientific">marine metagenome</name>
    <dbReference type="NCBI Taxonomy" id="408172"/>
    <lineage>
        <taxon>unclassified sequences</taxon>
        <taxon>metagenomes</taxon>
        <taxon>ecological metagenomes</taxon>
    </lineage>
</organism>
<dbReference type="PANTHER" id="PTHR43653">
    <property type="entry name" value="CYTOCHROME C ASSEMBLY PROTEIN-RELATED"/>
    <property type="match status" value="1"/>
</dbReference>
<feature type="transmembrane region" description="Helical" evidence="7">
    <location>
        <begin position="212"/>
        <end position="230"/>
    </location>
</feature>
<keyword evidence="7" id="KW-0812">Transmembrane</keyword>
<dbReference type="PRINTS" id="PR01411">
    <property type="entry name" value="CCMFBIOGNSIS"/>
</dbReference>
<dbReference type="GO" id="GO:0017004">
    <property type="term" value="P:cytochrome complex assembly"/>
    <property type="evidence" value="ECO:0007669"/>
    <property type="project" value="UniProtKB-KW"/>
</dbReference>
<dbReference type="GO" id="GO:0020037">
    <property type="term" value="F:heme binding"/>
    <property type="evidence" value="ECO:0007669"/>
    <property type="project" value="InterPro"/>
</dbReference>
<dbReference type="GO" id="GO:0015232">
    <property type="term" value="F:heme transmembrane transporter activity"/>
    <property type="evidence" value="ECO:0007669"/>
    <property type="project" value="InterPro"/>
</dbReference>
<evidence type="ECO:0000256" key="2">
    <source>
        <dbReference type="ARBA" id="ARBA00009186"/>
    </source>
</evidence>
<accession>A0A382QGQ0</accession>
<feature type="transmembrane region" description="Helical" evidence="7">
    <location>
        <begin position="44"/>
        <end position="63"/>
    </location>
</feature>
<dbReference type="InterPro" id="IPR003568">
    <property type="entry name" value="Cyt_c_biogenesis_CcmF"/>
</dbReference>
<feature type="transmembrane region" description="Helical" evidence="7">
    <location>
        <begin position="124"/>
        <end position="144"/>
    </location>
</feature>
<evidence type="ECO:0000256" key="6">
    <source>
        <dbReference type="ARBA" id="ARBA00037230"/>
    </source>
</evidence>
<dbReference type="PRINTS" id="PR01410">
    <property type="entry name" value="CCBIOGENESIS"/>
</dbReference>
<proteinExistence type="inferred from homology"/>
<sequence length="236" mass="26188">MMVDLGYFSLMLAFLSAAYAIVASVLGARSRNAQLIASGEHGVLATWGMISLAAGILVYNLLIGNMQLEYVASFTSTALPTIYRISALWAGSEGSLLLWGWTLATFAVVVLFQNRTRNRILMPYVHATMMTVTLFFISVNVFYANPFTLLPFTPAEGSGLNPILQMPLMMIHPPILYQGYVGVTVPFAFAIAALITRELGDTWVRTIRRWTLYAWFFLGFGLMLGGRWAYMELGWG</sequence>
<evidence type="ECO:0000256" key="1">
    <source>
        <dbReference type="ARBA" id="ARBA00004429"/>
    </source>
</evidence>
<evidence type="ECO:0000313" key="9">
    <source>
        <dbReference type="EMBL" id="SVC83852.1"/>
    </source>
</evidence>
<evidence type="ECO:0000259" key="8">
    <source>
        <dbReference type="Pfam" id="PF01578"/>
    </source>
</evidence>
<dbReference type="InterPro" id="IPR002541">
    <property type="entry name" value="Cyt_c_assembly"/>
</dbReference>
<keyword evidence="4" id="KW-0997">Cell inner membrane</keyword>